<evidence type="ECO:0000313" key="1">
    <source>
        <dbReference type="EMBL" id="KAJ8972788.1"/>
    </source>
</evidence>
<dbReference type="Proteomes" id="UP001162164">
    <property type="component" value="Unassembled WGS sequence"/>
</dbReference>
<dbReference type="InterPro" id="IPR051851">
    <property type="entry name" value="EFR3_Homologs"/>
</dbReference>
<accession>A0ABQ9J515</accession>
<dbReference type="PANTHER" id="PTHR12444:SF9">
    <property type="entry name" value="AGAP013133-PA"/>
    <property type="match status" value="1"/>
</dbReference>
<comment type="caution">
    <text evidence="1">The sequence shown here is derived from an EMBL/GenBank/DDBJ whole genome shotgun (WGS) entry which is preliminary data.</text>
</comment>
<dbReference type="PANTHER" id="PTHR12444">
    <property type="entry name" value="PROTEIN EFR3 HOMOLOG CMP44E"/>
    <property type="match status" value="1"/>
</dbReference>
<proteinExistence type="predicted"/>
<protein>
    <submittedName>
        <fullName evidence="1">Uncharacterized protein</fullName>
    </submittedName>
</protein>
<sequence length="441" mass="50889">HENRRGPYIEGRPFVPNHNVIRMIWSVMSCIHHFQLRLRTGTTGLIHYSRKVKSKKKSGECMKTYSKLIRIFDPGMHRTILNSIIVFYREGQMWKFEFACTYLIVDLLTIYHDFEEVVHDVLNIVEAVAVVNILEARILSMLEQSIVVKETDKCNYAPLKRGLELCLRNLISNLSLKGLSAMMMVILMKMNLLKDNEDIMVDFGSIVSFAASRYRPKTFLSHISDELFHSVNTLAELATPLTILVSSKIWVSLIDRNNNLPRFSTPKSHQIYLRDCDYKIKIKKCLHSDKVYFKSVLHIICDVALKGLRSAPARTHMESVFQIIAISLVETPCGYSAATYVSAILSVQDYAFKISSENLVRSHHLHAIVLSVISLICYIHKAEDHGKARRVGPHLNPPLKPEYVYAQHHILWNRPDLFFEDWETRYGLWKCFRVKVKPGDD</sequence>
<reference evidence="1" key="1">
    <citation type="journal article" date="2023" name="Insect Mol. Biol.">
        <title>Genome sequencing provides insights into the evolution of gene families encoding plant cell wall-degrading enzymes in longhorned beetles.</title>
        <authorList>
            <person name="Shin N.R."/>
            <person name="Okamura Y."/>
            <person name="Kirsch R."/>
            <person name="Pauchet Y."/>
        </authorList>
    </citation>
    <scope>NUCLEOTIDE SEQUENCE</scope>
    <source>
        <strain evidence="1">MMC_N1</strain>
    </source>
</reference>
<gene>
    <name evidence="1" type="ORF">NQ317_004471</name>
</gene>
<name>A0ABQ9J515_9CUCU</name>
<dbReference type="EMBL" id="JAPWTJ010001300">
    <property type="protein sequence ID" value="KAJ8972788.1"/>
    <property type="molecule type" value="Genomic_DNA"/>
</dbReference>
<feature type="non-terminal residue" evidence="1">
    <location>
        <position position="1"/>
    </location>
</feature>
<evidence type="ECO:0000313" key="2">
    <source>
        <dbReference type="Proteomes" id="UP001162164"/>
    </source>
</evidence>
<organism evidence="1 2">
    <name type="scientific">Molorchus minor</name>
    <dbReference type="NCBI Taxonomy" id="1323400"/>
    <lineage>
        <taxon>Eukaryota</taxon>
        <taxon>Metazoa</taxon>
        <taxon>Ecdysozoa</taxon>
        <taxon>Arthropoda</taxon>
        <taxon>Hexapoda</taxon>
        <taxon>Insecta</taxon>
        <taxon>Pterygota</taxon>
        <taxon>Neoptera</taxon>
        <taxon>Endopterygota</taxon>
        <taxon>Coleoptera</taxon>
        <taxon>Polyphaga</taxon>
        <taxon>Cucujiformia</taxon>
        <taxon>Chrysomeloidea</taxon>
        <taxon>Cerambycidae</taxon>
        <taxon>Lamiinae</taxon>
        <taxon>Monochamini</taxon>
        <taxon>Molorchus</taxon>
    </lineage>
</organism>
<keyword evidence="2" id="KW-1185">Reference proteome</keyword>